<evidence type="ECO:0000259" key="1">
    <source>
        <dbReference type="Pfam" id="PF12697"/>
    </source>
</evidence>
<dbReference type="EMBL" id="CP059165">
    <property type="protein sequence ID" value="QLL05732.1"/>
    <property type="molecule type" value="Genomic_DNA"/>
</dbReference>
<dbReference type="InterPro" id="IPR000073">
    <property type="entry name" value="AB_hydrolase_1"/>
</dbReference>
<dbReference type="GO" id="GO:0016787">
    <property type="term" value="F:hydrolase activity"/>
    <property type="evidence" value="ECO:0007669"/>
    <property type="project" value="UniProtKB-KW"/>
</dbReference>
<dbReference type="AlphaFoldDB" id="A0A7D6HRM4"/>
<keyword evidence="3" id="KW-1185">Reference proteome</keyword>
<keyword evidence="2" id="KW-0378">Hydrolase</keyword>
<dbReference type="RefSeq" id="WP_180914193.1">
    <property type="nucleotide sequence ID" value="NZ_CP059165.1"/>
</dbReference>
<proteinExistence type="predicted"/>
<gene>
    <name evidence="2" type="ORF">H0P51_18120</name>
</gene>
<dbReference type="PANTHER" id="PTHR43194:SF2">
    <property type="entry name" value="PEROXISOMAL MEMBRANE PROTEIN LPX1"/>
    <property type="match status" value="1"/>
</dbReference>
<dbReference type="PANTHER" id="PTHR43194">
    <property type="entry name" value="HYDROLASE ALPHA/BETA FOLD FAMILY"/>
    <property type="match status" value="1"/>
</dbReference>
<reference evidence="3" key="1">
    <citation type="submission" date="2020-07" db="EMBL/GenBank/DDBJ databases">
        <title>Description of Mycobacterium gordonae subsp. intergordonae subsp.nov. and Mycobacterium gordonae subsp. gordonae subsp. nov.</title>
        <authorList>
            <person name="Yu X."/>
        </authorList>
    </citation>
    <scope>NUCLEOTIDE SEQUENCE [LARGE SCALE GENOMIC DNA]</scope>
    <source>
        <strain evidence="3">24</strain>
    </source>
</reference>
<dbReference type="Proteomes" id="UP000510682">
    <property type="component" value="Chromosome"/>
</dbReference>
<evidence type="ECO:0000313" key="2">
    <source>
        <dbReference type="EMBL" id="QLL05732.1"/>
    </source>
</evidence>
<dbReference type="SUPFAM" id="SSF53474">
    <property type="entry name" value="alpha/beta-Hydrolases"/>
    <property type="match status" value="1"/>
</dbReference>
<evidence type="ECO:0000313" key="3">
    <source>
        <dbReference type="Proteomes" id="UP000510682"/>
    </source>
</evidence>
<name>A0A7D6HRM4_9MYCO</name>
<organism evidence="2 3">
    <name type="scientific">Mycobacterium vicinigordonae</name>
    <dbReference type="NCBI Taxonomy" id="1719132"/>
    <lineage>
        <taxon>Bacteria</taxon>
        <taxon>Bacillati</taxon>
        <taxon>Actinomycetota</taxon>
        <taxon>Actinomycetes</taxon>
        <taxon>Mycobacteriales</taxon>
        <taxon>Mycobacteriaceae</taxon>
        <taxon>Mycobacterium</taxon>
    </lineage>
</organism>
<dbReference type="InterPro" id="IPR029058">
    <property type="entry name" value="AB_hydrolase_fold"/>
</dbReference>
<dbReference type="Pfam" id="PF12697">
    <property type="entry name" value="Abhydrolase_6"/>
    <property type="match status" value="1"/>
</dbReference>
<dbReference type="InterPro" id="IPR050228">
    <property type="entry name" value="Carboxylesterase_BioH"/>
</dbReference>
<reference evidence="2 3" key="2">
    <citation type="submission" date="2020-07" db="EMBL/GenBank/DDBJ databases">
        <authorList>
            <person name="Yu X."/>
        </authorList>
    </citation>
    <scope>NUCLEOTIDE SEQUENCE [LARGE SCALE GENOMIC DNA]</scope>
    <source>
        <strain evidence="3">24</strain>
    </source>
</reference>
<dbReference type="Gene3D" id="3.40.50.1820">
    <property type="entry name" value="alpha/beta hydrolase"/>
    <property type="match status" value="1"/>
</dbReference>
<dbReference type="KEGG" id="mgor:H0P51_18120"/>
<protein>
    <submittedName>
        <fullName evidence="2">Alpha/beta hydrolase</fullName>
    </submittedName>
</protein>
<feature type="domain" description="AB hydrolase-1" evidence="1">
    <location>
        <begin position="18"/>
        <end position="243"/>
    </location>
</feature>
<accession>A0A7D6HRM4</accession>
<sequence>MLEVIDKGSSSESHPAPLLFVHGSWHAAWCWDENFLDYFADKGYRAVALSLRNHGNSYKKNPRTCSVADWVSDVAAVAETLPDRPVLVGHSMGGLVVQKYLESHAAPAGVLLASMPVSGATRALFRIMGHHPIRSAAATLTGKSRRALSTPKAARQSFYSARTPEEDIVRYAALLDEEYFGRQTIDLTILSLPRPSRVTSPLLVLGAECDGSFSPDEIRKTARAYGTKAEFFPDMGHNMMLEPGWQTVAQRIDGWLTERGL</sequence>
<reference evidence="3" key="3">
    <citation type="submission" date="2023-07" db="EMBL/GenBank/DDBJ databases">
        <title>Description of Mycobacterium gordonae subsp. intergordonae subsp.nov. and Mycobacterium gordonae subsp. gordonae subsp. nov.</title>
        <authorList>
            <person name="Huang H."/>
        </authorList>
    </citation>
    <scope>NUCLEOTIDE SEQUENCE [LARGE SCALE GENOMIC DNA]</scope>
    <source>
        <strain evidence="3">24</strain>
    </source>
</reference>